<dbReference type="InterPro" id="IPR031322">
    <property type="entry name" value="Shikimate/glucono_kinase"/>
</dbReference>
<dbReference type="InterPro" id="IPR036291">
    <property type="entry name" value="NAD(P)-bd_dom_sf"/>
</dbReference>
<feature type="compositionally biased region" description="Polar residues" evidence="3">
    <location>
        <begin position="41"/>
        <end position="59"/>
    </location>
</feature>
<evidence type="ECO:0000313" key="7">
    <source>
        <dbReference type="EMBL" id="KAK5956474.1"/>
    </source>
</evidence>
<gene>
    <name evidence="7" type="ORF">OHC33_001959</name>
</gene>
<comment type="caution">
    <text evidence="7">The sequence shown here is derived from an EMBL/GenBank/DDBJ whole genome shotgun (WGS) entry which is preliminary data.</text>
</comment>
<evidence type="ECO:0008006" key="9">
    <source>
        <dbReference type="Google" id="ProtNLM"/>
    </source>
</evidence>
<dbReference type="Proteomes" id="UP001316803">
    <property type="component" value="Unassembled WGS sequence"/>
</dbReference>
<dbReference type="Pfam" id="PF08501">
    <property type="entry name" value="Shikimate_dh_N"/>
    <property type="match status" value="1"/>
</dbReference>
<evidence type="ECO:0000256" key="2">
    <source>
        <dbReference type="ARBA" id="ARBA00009349"/>
    </source>
</evidence>
<dbReference type="SUPFAM" id="SSF53223">
    <property type="entry name" value="Aminoacid dehydrogenase-like, N-terminal domain"/>
    <property type="match status" value="1"/>
</dbReference>
<dbReference type="InterPro" id="IPR046346">
    <property type="entry name" value="Aminoacid_DH-like_N_sf"/>
</dbReference>
<dbReference type="Pfam" id="PF01202">
    <property type="entry name" value="SKI"/>
    <property type="match status" value="1"/>
</dbReference>
<dbReference type="InterPro" id="IPR041121">
    <property type="entry name" value="SDH_C"/>
</dbReference>
<dbReference type="Gene3D" id="3.40.50.10860">
    <property type="entry name" value="Leucine Dehydrogenase, chain A, domain 1"/>
    <property type="match status" value="1"/>
</dbReference>
<dbReference type="Pfam" id="PF18317">
    <property type="entry name" value="SDH_C"/>
    <property type="match status" value="1"/>
</dbReference>
<dbReference type="Gene3D" id="3.20.20.70">
    <property type="entry name" value="Aldolase class I"/>
    <property type="match status" value="1"/>
</dbReference>
<evidence type="ECO:0000256" key="1">
    <source>
        <dbReference type="ARBA" id="ARBA00006477"/>
    </source>
</evidence>
<dbReference type="PANTHER" id="PTHR21090:SF17">
    <property type="entry name" value="QUINATE REPRESSOR PROTEIN"/>
    <property type="match status" value="1"/>
</dbReference>
<dbReference type="Pfam" id="PF01488">
    <property type="entry name" value="Shikimate_DH"/>
    <property type="match status" value="1"/>
</dbReference>
<dbReference type="CDD" id="cd01065">
    <property type="entry name" value="NAD_bind_Shikimate_DH"/>
    <property type="match status" value="1"/>
</dbReference>
<feature type="region of interest" description="Disordered" evidence="3">
    <location>
        <begin position="1"/>
        <end position="59"/>
    </location>
</feature>
<dbReference type="AlphaFoldDB" id="A0AAN8EI77"/>
<sequence>MSAVAAARDFEQGRRSQRSSPAPASPYLGQKRFRNGDPVHTNGTSGQQTPLRQGFVSSQERPHFAPDASIVLVGIRGCGKRSLGFIAAAALGRRFVTEDHYFHKVTGSSRQEYLRIHGSEEFHKQDVEASLRMLDDNRHGCVIDCGLGSLTRALQGHLKAYCQTNLVIYVQRDMDNIKQLLRLSDRSAKMLEMGDPSHRRCSNYEFFNIEDESGTDGDSNDDRASPTYSFKLRELQTDFSNFVRVITQSAATPSNAEVSAFSSNEPIESKLYTHALSLPVSMYRSGALDFAVLEAGGDIAEVKINEWQEGTARLVTRMLAEVRRRLRVPIMVSVTSTSEDFPVNVYFAAVRHALRLAPEFLMVDLTLEKDWIAEIASQSSCTRLVGLLRYRNAGILLKESDQAIGLLEKGLALGINLIRVSAHATTRSDGDRFDQLMRSLKHRYASRIWFSAYLTGPFGRTSQVFNQVLTCVTHESLRPELRLTMDVIPDITACEALRGLFTSFTLDPLHFFVFGANVASSLSPAMHNSAYKAVGLPHDYTAVNVDDWEDLRSRAQASDFGGASVAQPWKVKIVQKLSHMSEHARAIGAINTLIPLRGEHDHTRDTGDQAVYRNRSGFVFGFYGDNSDWLSIQTTLNKNLSPRNVIHSRTSALIVGAGGMARAACYALLQMGCRNICIYNRTISNAKILADHFMGWCASQNFVSAAQIRVIESTTEAWPQGFAQPTIIISCVTHERLPGEEHVADFTVPEQWLGSETGGAAVEQAYYINTPFIQQMKQVQASTGKPWVVVDGLTVLHAQATSQFEIMTARKPPRTVMWDALQLTVKERDGKV</sequence>
<dbReference type="Gene3D" id="3.40.50.300">
    <property type="entry name" value="P-loop containing nucleotide triphosphate hydrolases"/>
    <property type="match status" value="1"/>
</dbReference>
<feature type="domain" description="Shikimate dehydrogenase substrate binding N-terminal" evidence="5">
    <location>
        <begin position="513"/>
        <end position="593"/>
    </location>
</feature>
<feature type="domain" description="SDH C-terminal" evidence="6">
    <location>
        <begin position="792"/>
        <end position="822"/>
    </location>
</feature>
<dbReference type="EMBL" id="JAKLMC020000004">
    <property type="protein sequence ID" value="KAK5956474.1"/>
    <property type="molecule type" value="Genomic_DNA"/>
</dbReference>
<evidence type="ECO:0000259" key="5">
    <source>
        <dbReference type="Pfam" id="PF08501"/>
    </source>
</evidence>
<organism evidence="7 8">
    <name type="scientific">Knufia fluminis</name>
    <dbReference type="NCBI Taxonomy" id="191047"/>
    <lineage>
        <taxon>Eukaryota</taxon>
        <taxon>Fungi</taxon>
        <taxon>Dikarya</taxon>
        <taxon>Ascomycota</taxon>
        <taxon>Pezizomycotina</taxon>
        <taxon>Eurotiomycetes</taxon>
        <taxon>Chaetothyriomycetidae</taxon>
        <taxon>Chaetothyriales</taxon>
        <taxon>Trichomeriaceae</taxon>
        <taxon>Knufia</taxon>
    </lineage>
</organism>
<dbReference type="GO" id="GO:0003866">
    <property type="term" value="F:3-phosphoshikimate 1-carboxyvinyltransferase activity"/>
    <property type="evidence" value="ECO:0007669"/>
    <property type="project" value="TreeGrafter"/>
</dbReference>
<keyword evidence="8" id="KW-1185">Reference proteome</keyword>
<dbReference type="SUPFAM" id="SSF51735">
    <property type="entry name" value="NAD(P)-binding Rossmann-fold domains"/>
    <property type="match status" value="1"/>
</dbReference>
<dbReference type="InterPro" id="IPR013785">
    <property type="entry name" value="Aldolase_TIM"/>
</dbReference>
<feature type="domain" description="Quinate/shikimate 5-dehydrogenase/glutamyl-tRNA reductase" evidence="4">
    <location>
        <begin position="649"/>
        <end position="695"/>
    </location>
</feature>
<comment type="similarity">
    <text evidence="2">In the N-terminal section; belongs to the shikimate kinase family.</text>
</comment>
<evidence type="ECO:0000313" key="8">
    <source>
        <dbReference type="Proteomes" id="UP001316803"/>
    </source>
</evidence>
<dbReference type="GO" id="GO:0009423">
    <property type="term" value="P:chorismate biosynthetic process"/>
    <property type="evidence" value="ECO:0007669"/>
    <property type="project" value="TreeGrafter"/>
</dbReference>
<dbReference type="InterPro" id="IPR006151">
    <property type="entry name" value="Shikm_DH/Glu-tRNA_Rdtase"/>
</dbReference>
<dbReference type="InterPro" id="IPR027417">
    <property type="entry name" value="P-loop_NTPase"/>
</dbReference>
<dbReference type="InterPro" id="IPR013708">
    <property type="entry name" value="Shikimate_DH-bd_N"/>
</dbReference>
<proteinExistence type="inferred from homology"/>
<accession>A0AAN8EI77</accession>
<dbReference type="GO" id="GO:0003855">
    <property type="term" value="F:3-dehydroquinate dehydratase activity"/>
    <property type="evidence" value="ECO:0007669"/>
    <property type="project" value="InterPro"/>
</dbReference>
<comment type="similarity">
    <text evidence="1">In the 2nd section; belongs to the type-I 3-dehydroquinase family.</text>
</comment>
<evidence type="ECO:0000259" key="4">
    <source>
        <dbReference type="Pfam" id="PF01488"/>
    </source>
</evidence>
<name>A0AAN8EI77_9EURO</name>
<dbReference type="PANTHER" id="PTHR21090">
    <property type="entry name" value="AROM/DEHYDROQUINATE SYNTHASE"/>
    <property type="match status" value="1"/>
</dbReference>
<dbReference type="SUPFAM" id="SSF52540">
    <property type="entry name" value="P-loop containing nucleoside triphosphate hydrolases"/>
    <property type="match status" value="1"/>
</dbReference>
<evidence type="ECO:0000256" key="3">
    <source>
        <dbReference type="SAM" id="MobiDB-lite"/>
    </source>
</evidence>
<dbReference type="Gene3D" id="3.40.50.720">
    <property type="entry name" value="NAD(P)-binding Rossmann-like Domain"/>
    <property type="match status" value="1"/>
</dbReference>
<evidence type="ECO:0000259" key="6">
    <source>
        <dbReference type="Pfam" id="PF18317"/>
    </source>
</evidence>
<dbReference type="InterPro" id="IPR001381">
    <property type="entry name" value="DHquinase_I"/>
</dbReference>
<reference evidence="7 8" key="1">
    <citation type="submission" date="2022-12" db="EMBL/GenBank/DDBJ databases">
        <title>Genomic features and morphological characterization of a novel Knufia sp. strain isolated from spacecraft assembly facility.</title>
        <authorList>
            <person name="Teixeira M."/>
            <person name="Chander A.M."/>
            <person name="Stajich J.E."/>
            <person name="Venkateswaran K."/>
        </authorList>
    </citation>
    <scope>NUCLEOTIDE SEQUENCE [LARGE SCALE GENOMIC DNA]</scope>
    <source>
        <strain evidence="7 8">FJI-L2-BK-P2</strain>
    </source>
</reference>
<dbReference type="Pfam" id="PF01487">
    <property type="entry name" value="DHquinase_I"/>
    <property type="match status" value="1"/>
</dbReference>
<dbReference type="GO" id="GO:0004764">
    <property type="term" value="F:shikimate 3-dehydrogenase (NADP+) activity"/>
    <property type="evidence" value="ECO:0007669"/>
    <property type="project" value="InterPro"/>
</dbReference>
<protein>
    <recommendedName>
        <fullName evidence="9">Quinate repressor protein</fullName>
    </recommendedName>
</protein>